<feature type="domain" description="NAD-dependent epimerase/dehydratase" evidence="1">
    <location>
        <begin position="4"/>
        <end position="227"/>
    </location>
</feature>
<evidence type="ECO:0000259" key="1">
    <source>
        <dbReference type="Pfam" id="PF01370"/>
    </source>
</evidence>
<dbReference type="GO" id="GO:0005737">
    <property type="term" value="C:cytoplasm"/>
    <property type="evidence" value="ECO:0007669"/>
    <property type="project" value="TreeGrafter"/>
</dbReference>
<gene>
    <name evidence="2" type="ORF">PM02_05320</name>
</gene>
<dbReference type="STRING" id="83219.PM02_05320"/>
<organism evidence="2 3">
    <name type="scientific">Sulfitobacter mediterraneus</name>
    <dbReference type="NCBI Taxonomy" id="83219"/>
    <lineage>
        <taxon>Bacteria</taxon>
        <taxon>Pseudomonadati</taxon>
        <taxon>Pseudomonadota</taxon>
        <taxon>Alphaproteobacteria</taxon>
        <taxon>Rhodobacterales</taxon>
        <taxon>Roseobacteraceae</taxon>
        <taxon>Sulfitobacter</taxon>
    </lineage>
</organism>
<name>A0A061SRD4_9RHOB</name>
<reference evidence="2 3" key="1">
    <citation type="journal article" date="2014" name="Genome Announc.">
        <title>Draft Genome Sequences of Two Isolates of the Roseobacter Group, Sulfitobacter sp. Strains 3SOLIMAR09 and 1FIGIMAR09, from Harbors of Mallorca Island (Mediterranean Sea).</title>
        <authorList>
            <person name="Mas-Llado M."/>
            <person name="Pina-Villalonga J.M."/>
            <person name="Brunet-Galmes I."/>
            <person name="Nogales B."/>
            <person name="Bosch R."/>
        </authorList>
    </citation>
    <scope>NUCLEOTIDE SEQUENCE [LARGE SCALE GENOMIC DNA]</scope>
    <source>
        <strain evidence="2 3">1FIGIMAR09</strain>
    </source>
</reference>
<evidence type="ECO:0000313" key="3">
    <source>
        <dbReference type="Proteomes" id="UP000027337"/>
    </source>
</evidence>
<evidence type="ECO:0000313" key="2">
    <source>
        <dbReference type="EMBL" id="KAJ04241.1"/>
    </source>
</evidence>
<accession>A0A061SRD4</accession>
<dbReference type="EMBL" id="JEMU01000003">
    <property type="protein sequence ID" value="KAJ04241.1"/>
    <property type="molecule type" value="Genomic_DNA"/>
</dbReference>
<keyword evidence="3" id="KW-1185">Reference proteome</keyword>
<protein>
    <submittedName>
        <fullName evidence="2">Epimerase</fullName>
    </submittedName>
</protein>
<dbReference type="Gene3D" id="3.40.50.720">
    <property type="entry name" value="NAD(P)-binding Rossmann-like Domain"/>
    <property type="match status" value="1"/>
</dbReference>
<dbReference type="SUPFAM" id="SSF51735">
    <property type="entry name" value="NAD(P)-binding Rossmann-fold domains"/>
    <property type="match status" value="1"/>
</dbReference>
<dbReference type="InterPro" id="IPR001509">
    <property type="entry name" value="Epimerase_deHydtase"/>
</dbReference>
<dbReference type="InterPro" id="IPR051783">
    <property type="entry name" value="NAD(P)-dependent_oxidoreduct"/>
</dbReference>
<comment type="caution">
    <text evidence="2">The sequence shown here is derived from an EMBL/GenBank/DDBJ whole genome shotgun (WGS) entry which is preliminary data.</text>
</comment>
<dbReference type="Proteomes" id="UP000027337">
    <property type="component" value="Unassembled WGS sequence"/>
</dbReference>
<sequence length="321" mass="34690">MMKVFVTGGTGVLGRPVIRTLVDSGHKVVALARSPEKISALRALGAEPAGASLFDPSSLRDSMQGCDAVLHLATRIPKTSDMKSPRAWAENDRIRKDGTGNLVDAALATGQVKTFIYPSVFFMYGDGGDTWQSAATAELNPPAPLQSTLTAENHVTRFAAHGGENRGINLRFGSFYGPASRDSQDMLSMARKGIVMPLATGGTFKSMIWVEDAASAMIAALNHAKSGTFDVAETEPYTQDQAIKALAMAVGRRSLFKLPRFLLRFALKPDMRGLLGRSQRITSQEFRDMTGWKPEVENQTEGWQRIAQGDARTTIAKAKAA</sequence>
<dbReference type="GO" id="GO:0004029">
    <property type="term" value="F:aldehyde dehydrogenase (NAD+) activity"/>
    <property type="evidence" value="ECO:0007669"/>
    <property type="project" value="TreeGrafter"/>
</dbReference>
<dbReference type="PANTHER" id="PTHR48079">
    <property type="entry name" value="PROTEIN YEEZ"/>
    <property type="match status" value="1"/>
</dbReference>
<dbReference type="Pfam" id="PF01370">
    <property type="entry name" value="Epimerase"/>
    <property type="match status" value="1"/>
</dbReference>
<dbReference type="RefSeq" id="WP_051584037.1">
    <property type="nucleotide sequence ID" value="NZ_JEMU01000003.1"/>
</dbReference>
<dbReference type="PANTHER" id="PTHR48079:SF6">
    <property type="entry name" value="NAD(P)-BINDING DOMAIN-CONTAINING PROTEIN-RELATED"/>
    <property type="match status" value="1"/>
</dbReference>
<dbReference type="AlphaFoldDB" id="A0A061SRD4"/>
<dbReference type="eggNOG" id="COG0451">
    <property type="taxonomic scope" value="Bacteria"/>
</dbReference>
<dbReference type="InterPro" id="IPR036291">
    <property type="entry name" value="NAD(P)-bd_dom_sf"/>
</dbReference>
<proteinExistence type="predicted"/>